<keyword evidence="5" id="KW-0472">Membrane</keyword>
<gene>
    <name evidence="8" type="ORF">MNBD_BACTEROID03-301</name>
</gene>
<dbReference type="GO" id="GO:0044718">
    <property type="term" value="P:siderophore transmembrane transport"/>
    <property type="evidence" value="ECO:0007669"/>
    <property type="project" value="TreeGrafter"/>
</dbReference>
<dbReference type="PANTHER" id="PTHR30069">
    <property type="entry name" value="TONB-DEPENDENT OUTER MEMBRANE RECEPTOR"/>
    <property type="match status" value="1"/>
</dbReference>
<reference evidence="8" key="1">
    <citation type="submission" date="2018-06" db="EMBL/GenBank/DDBJ databases">
        <authorList>
            <person name="Zhirakovskaya E."/>
        </authorList>
    </citation>
    <scope>NUCLEOTIDE SEQUENCE</scope>
</reference>
<keyword evidence="4" id="KW-0732">Signal</keyword>
<organism evidence="8">
    <name type="scientific">hydrothermal vent metagenome</name>
    <dbReference type="NCBI Taxonomy" id="652676"/>
    <lineage>
        <taxon>unclassified sequences</taxon>
        <taxon>metagenomes</taxon>
        <taxon>ecological metagenomes</taxon>
    </lineage>
</organism>
<keyword evidence="2" id="KW-0813">Transport</keyword>
<dbReference type="InterPro" id="IPR036942">
    <property type="entry name" value="Beta-barrel_TonB_sf"/>
</dbReference>
<dbReference type="InterPro" id="IPR037066">
    <property type="entry name" value="Plug_dom_sf"/>
</dbReference>
<keyword evidence="8" id="KW-0675">Receptor</keyword>
<evidence type="ECO:0000256" key="4">
    <source>
        <dbReference type="ARBA" id="ARBA00022729"/>
    </source>
</evidence>
<evidence type="ECO:0000256" key="3">
    <source>
        <dbReference type="ARBA" id="ARBA00022692"/>
    </source>
</evidence>
<dbReference type="Pfam" id="PF07715">
    <property type="entry name" value="Plug"/>
    <property type="match status" value="1"/>
</dbReference>
<evidence type="ECO:0000256" key="1">
    <source>
        <dbReference type="ARBA" id="ARBA00004571"/>
    </source>
</evidence>
<evidence type="ECO:0000256" key="2">
    <source>
        <dbReference type="ARBA" id="ARBA00022448"/>
    </source>
</evidence>
<sequence>MLLLSVLSYFRASAQETNEPKSLVGILVELQEQYGYRFNYASRTIENIELPPPGKELTFDQIIDYLQQQTGLLFSALPNNFVSIKKPVLRLCGYLKNKDTRKAIAYGTVQAENTSVITDENGFFELAIAHENETIRFRHVGYKTLNINFVFFKKEGCGTTYLNPQQQQLSEIVLYDYLTRGIDKLDNGSFEINFKQFNILPGLIENDVLQSVQALPGIQSINETVSNINIRGGTHDQNLILWDDIKMYQSGHFFGLISMYNPQITQKVSLRKNGTPSAYTDGISGTMAMETEKTINSKFKGNIGVNFIDANGFADVPLGKNSSVQVAARKSISDFIVTPTYSEYFDRISQDTEVADNTNNVRNSDESFDFYDTSLRWLYKPSENDEIRLNFINASNELVFNENAEEEIRESSLSQNSIAGGIRYRRTWNDALSTTLNAYETYYKLKAINANILNDQRFLQENKVSETGARISTAYRFQERFRWVNGYQFVETKVTNLDDVDDPIFIRLVGEVLRTHGVFSELGYTSENRRTNLNVGLRFNYLDKFKKQLWEPRLSFNQRFLEWFNIEILGEFKHQNTSQIINFQNDFLGVEKRRWQLSDDDGIPVITSKQASVGLSYGKNGWLLNTVGYYKKVEGITSQSQGFQNQLEFAKTKGSYNALGMDVLVRKQFGGANVWFSYSYLESEYTFEQLPEPIFPGNFDVAHTLSMGMTYSLERFHFSTGLNWRSGRPTTLPVLGNPVLDETINYDVINRTRLDDYMRVDISAIYQFNLGKQSRVDLGLSILNLLDRENTHHAFYRVNALGEAEEIVQHSLGITPNAVFRVYF</sequence>
<dbReference type="EMBL" id="UOEL01000085">
    <property type="protein sequence ID" value="VAW12309.1"/>
    <property type="molecule type" value="Genomic_DNA"/>
</dbReference>
<feature type="domain" description="TonB-dependent receptor plug" evidence="7">
    <location>
        <begin position="207"/>
        <end position="280"/>
    </location>
</feature>
<evidence type="ECO:0000256" key="5">
    <source>
        <dbReference type="ARBA" id="ARBA00023136"/>
    </source>
</evidence>
<dbReference type="InterPro" id="IPR008969">
    <property type="entry name" value="CarboxyPept-like_regulatory"/>
</dbReference>
<proteinExistence type="predicted"/>
<dbReference type="PANTHER" id="PTHR30069:SF29">
    <property type="entry name" value="HEMOGLOBIN AND HEMOGLOBIN-HAPTOGLOBIN-BINDING PROTEIN 1-RELATED"/>
    <property type="match status" value="1"/>
</dbReference>
<dbReference type="InterPro" id="IPR012910">
    <property type="entry name" value="Plug_dom"/>
</dbReference>
<name>A0A3B0TJH4_9ZZZZ</name>
<dbReference type="Gene3D" id="2.40.170.20">
    <property type="entry name" value="TonB-dependent receptor, beta-barrel domain"/>
    <property type="match status" value="1"/>
</dbReference>
<dbReference type="AlphaFoldDB" id="A0A3B0TJH4"/>
<dbReference type="GO" id="GO:0009279">
    <property type="term" value="C:cell outer membrane"/>
    <property type="evidence" value="ECO:0007669"/>
    <property type="project" value="UniProtKB-SubCell"/>
</dbReference>
<dbReference type="InterPro" id="IPR039426">
    <property type="entry name" value="TonB-dep_rcpt-like"/>
</dbReference>
<keyword evidence="3" id="KW-0812">Transmembrane</keyword>
<protein>
    <submittedName>
        <fullName evidence="8">TonB-dependent receptor plug</fullName>
    </submittedName>
</protein>
<dbReference type="Gene3D" id="2.170.130.10">
    <property type="entry name" value="TonB-dependent receptor, plug domain"/>
    <property type="match status" value="1"/>
</dbReference>
<dbReference type="SUPFAM" id="SSF56935">
    <property type="entry name" value="Porins"/>
    <property type="match status" value="1"/>
</dbReference>
<dbReference type="Pfam" id="PF13715">
    <property type="entry name" value="CarbopepD_reg_2"/>
    <property type="match status" value="1"/>
</dbReference>
<evidence type="ECO:0000313" key="8">
    <source>
        <dbReference type="EMBL" id="VAW12309.1"/>
    </source>
</evidence>
<keyword evidence="6" id="KW-0998">Cell outer membrane</keyword>
<dbReference type="SUPFAM" id="SSF49464">
    <property type="entry name" value="Carboxypeptidase regulatory domain-like"/>
    <property type="match status" value="1"/>
</dbReference>
<comment type="subcellular location">
    <subcellularLocation>
        <location evidence="1">Cell outer membrane</location>
        <topology evidence="1">Multi-pass membrane protein</topology>
    </subcellularLocation>
</comment>
<evidence type="ECO:0000259" key="7">
    <source>
        <dbReference type="Pfam" id="PF07715"/>
    </source>
</evidence>
<dbReference type="GO" id="GO:0015344">
    <property type="term" value="F:siderophore uptake transmembrane transporter activity"/>
    <property type="evidence" value="ECO:0007669"/>
    <property type="project" value="TreeGrafter"/>
</dbReference>
<evidence type="ECO:0000256" key="6">
    <source>
        <dbReference type="ARBA" id="ARBA00023237"/>
    </source>
</evidence>
<accession>A0A3B0TJH4</accession>